<feature type="domain" description="Glucose-methanol-choline oxidoreductase N-terminal" evidence="6">
    <location>
        <begin position="79"/>
        <end position="102"/>
    </location>
</feature>
<evidence type="ECO:0000256" key="1">
    <source>
        <dbReference type="ARBA" id="ARBA00001974"/>
    </source>
</evidence>
<name>A0A1H6H481_CHRCI</name>
<evidence type="ECO:0000259" key="6">
    <source>
        <dbReference type="PROSITE" id="PS00623"/>
    </source>
</evidence>
<dbReference type="OrthoDB" id="9785276at2"/>
<dbReference type="InterPro" id="IPR012132">
    <property type="entry name" value="GMC_OxRdtase"/>
</dbReference>
<dbReference type="PANTHER" id="PTHR11552:SF147">
    <property type="entry name" value="CHOLINE DEHYDROGENASE, MITOCHONDRIAL"/>
    <property type="match status" value="1"/>
</dbReference>
<accession>A0A1H6H481</accession>
<comment type="cofactor">
    <cofactor evidence="1">
        <name>FAD</name>
        <dbReference type="ChEBI" id="CHEBI:57692"/>
    </cofactor>
</comment>
<dbReference type="STRING" id="680127.SAMN05421593_1273"/>
<dbReference type="GO" id="GO:0050660">
    <property type="term" value="F:flavin adenine dinucleotide binding"/>
    <property type="evidence" value="ECO:0007669"/>
    <property type="project" value="InterPro"/>
</dbReference>
<evidence type="ECO:0000313" key="8">
    <source>
        <dbReference type="Proteomes" id="UP000198561"/>
    </source>
</evidence>
<dbReference type="PANTHER" id="PTHR11552">
    <property type="entry name" value="GLUCOSE-METHANOL-CHOLINE GMC OXIDOREDUCTASE"/>
    <property type="match status" value="1"/>
</dbReference>
<dbReference type="Gene3D" id="3.50.50.60">
    <property type="entry name" value="FAD/NAD(P)-binding domain"/>
    <property type="match status" value="1"/>
</dbReference>
<dbReference type="Pfam" id="PF05199">
    <property type="entry name" value="GMC_oxred_C"/>
    <property type="match status" value="1"/>
</dbReference>
<dbReference type="RefSeq" id="WP_089690416.1">
    <property type="nucleotide sequence ID" value="NZ_FNWQ01000001.1"/>
</dbReference>
<evidence type="ECO:0000256" key="5">
    <source>
        <dbReference type="RuleBase" id="RU003968"/>
    </source>
</evidence>
<evidence type="ECO:0000256" key="2">
    <source>
        <dbReference type="ARBA" id="ARBA00010790"/>
    </source>
</evidence>
<reference evidence="7 8" key="1">
    <citation type="submission" date="2016-10" db="EMBL/GenBank/DDBJ databases">
        <authorList>
            <person name="de Groot N.N."/>
        </authorList>
    </citation>
    <scope>NUCLEOTIDE SEQUENCE [LARGE SCALE GENOMIC DNA]</scope>
    <source>
        <strain evidence="7 8">DSM 23031</strain>
    </source>
</reference>
<sequence>MKYDFIIVGSGSAGAVIANRLSENENINVLLLEAGPDDQVAEVQQQAGWPAIWNTERDWAYHTVAQEHAGGNTRYWPRGKTLGGSSSINGMIYIRGHRQDYDHWAYNGCVGWDWESVLPYFKKSETHEEGEDDIHGGDGPLFVSRIKRPNAISISAIEACRELGYPLTDDFNKEIWGAGLNHLSVGKDNKRCSTAKAFLDPVKSRANLHIHTHALAQKLIFEGDECIGVQYLKDGELIEAKAEKEVIVSCGTIESAKLLMLSGIGDKQELESVGISVVKDLKGVGKNLQDHLLTSVIFKAKKEIPAPEANLLEAQLFWKSKEKMAFPDLQPLFMGLPYYSPGFTGPENAFTFCAGFIRPASKGYIRLTSSDPSVSPEINPMYLSEESDLEALYQCVEICRKMGKTEAMKEWNDGEIYPGEGKTKEEVIDYIKKSCSTYHHMTGTCKMGIDSLSVVDPRLKVYGIKGLRVADASVMPDVVSGNTNAPTIMIGEKAADMIKEDHHLKASGSSEKLTRVL</sequence>
<keyword evidence="4 5" id="KW-0274">FAD</keyword>
<dbReference type="EMBL" id="FNWQ01000001">
    <property type="protein sequence ID" value="SEH30082.1"/>
    <property type="molecule type" value="Genomic_DNA"/>
</dbReference>
<dbReference type="InterPro" id="IPR007867">
    <property type="entry name" value="GMC_OxRtase_C"/>
</dbReference>
<dbReference type="PROSITE" id="PS00623">
    <property type="entry name" value="GMC_OXRED_1"/>
    <property type="match status" value="1"/>
</dbReference>
<evidence type="ECO:0000313" key="7">
    <source>
        <dbReference type="EMBL" id="SEH30082.1"/>
    </source>
</evidence>
<dbReference type="InterPro" id="IPR036188">
    <property type="entry name" value="FAD/NAD-bd_sf"/>
</dbReference>
<evidence type="ECO:0000256" key="3">
    <source>
        <dbReference type="ARBA" id="ARBA00022630"/>
    </source>
</evidence>
<organism evidence="7 8">
    <name type="scientific">Chryseobacterium culicis</name>
    <dbReference type="NCBI Taxonomy" id="680127"/>
    <lineage>
        <taxon>Bacteria</taxon>
        <taxon>Pseudomonadati</taxon>
        <taxon>Bacteroidota</taxon>
        <taxon>Flavobacteriia</taxon>
        <taxon>Flavobacteriales</taxon>
        <taxon>Weeksellaceae</taxon>
        <taxon>Chryseobacterium group</taxon>
        <taxon>Chryseobacterium</taxon>
    </lineage>
</organism>
<dbReference type="SUPFAM" id="SSF54373">
    <property type="entry name" value="FAD-linked reductases, C-terminal domain"/>
    <property type="match status" value="1"/>
</dbReference>
<gene>
    <name evidence="7" type="ORF">SAMN05421593_1273</name>
</gene>
<dbReference type="GO" id="GO:0008812">
    <property type="term" value="F:choline dehydrogenase activity"/>
    <property type="evidence" value="ECO:0007669"/>
    <property type="project" value="TreeGrafter"/>
</dbReference>
<evidence type="ECO:0000256" key="4">
    <source>
        <dbReference type="ARBA" id="ARBA00022827"/>
    </source>
</evidence>
<dbReference type="PIRSF" id="PIRSF000137">
    <property type="entry name" value="Alcohol_oxidase"/>
    <property type="match status" value="1"/>
</dbReference>
<comment type="similarity">
    <text evidence="2 5">Belongs to the GMC oxidoreductase family.</text>
</comment>
<protein>
    <submittedName>
        <fullName evidence="7">Choline dehydrogenase</fullName>
    </submittedName>
</protein>
<dbReference type="AlphaFoldDB" id="A0A1H6H481"/>
<proteinExistence type="inferred from homology"/>
<dbReference type="SUPFAM" id="SSF51905">
    <property type="entry name" value="FAD/NAD(P)-binding domain"/>
    <property type="match status" value="1"/>
</dbReference>
<dbReference type="Pfam" id="PF00732">
    <property type="entry name" value="GMC_oxred_N"/>
    <property type="match status" value="1"/>
</dbReference>
<keyword evidence="3 5" id="KW-0285">Flavoprotein</keyword>
<dbReference type="Proteomes" id="UP000198561">
    <property type="component" value="Unassembled WGS sequence"/>
</dbReference>
<dbReference type="Gene3D" id="3.30.560.10">
    <property type="entry name" value="Glucose Oxidase, domain 3"/>
    <property type="match status" value="1"/>
</dbReference>
<dbReference type="InterPro" id="IPR000172">
    <property type="entry name" value="GMC_OxRdtase_N"/>
</dbReference>